<evidence type="ECO:0000256" key="4">
    <source>
        <dbReference type="ARBA" id="ARBA00022737"/>
    </source>
</evidence>
<feature type="compositionally biased region" description="Pro residues" evidence="11">
    <location>
        <begin position="97"/>
        <end position="109"/>
    </location>
</feature>
<feature type="compositionally biased region" description="Polar residues" evidence="11">
    <location>
        <begin position="479"/>
        <end position="489"/>
    </location>
</feature>
<keyword evidence="14" id="KW-1185">Reference proteome</keyword>
<evidence type="ECO:0000256" key="6">
    <source>
        <dbReference type="ARBA" id="ARBA00023242"/>
    </source>
</evidence>
<dbReference type="GO" id="GO:0005634">
    <property type="term" value="C:nucleus"/>
    <property type="evidence" value="ECO:0007669"/>
    <property type="project" value="UniProtKB-SubCell"/>
</dbReference>
<dbReference type="SMART" id="SM00360">
    <property type="entry name" value="RRM"/>
    <property type="match status" value="3"/>
</dbReference>
<feature type="compositionally biased region" description="Low complexity" evidence="11">
    <location>
        <begin position="445"/>
        <end position="469"/>
    </location>
</feature>
<reference evidence="13" key="2">
    <citation type="submission" date="2018-05" db="EMBL/GenBank/DDBJ databases">
        <title>OgluRS3 (Oryza glumaepatula Reference Sequence Version 3).</title>
        <authorList>
            <person name="Zhang J."/>
            <person name="Kudrna D."/>
            <person name="Lee S."/>
            <person name="Talag J."/>
            <person name="Welchert J."/>
            <person name="Wing R.A."/>
        </authorList>
    </citation>
    <scope>NUCLEOTIDE SEQUENCE [LARGE SCALE GENOMIC DNA]</scope>
</reference>
<reference evidence="13" key="1">
    <citation type="submission" date="2015-04" db="UniProtKB">
        <authorList>
            <consortium name="EnsemblPlants"/>
        </authorList>
    </citation>
    <scope>IDENTIFICATION</scope>
</reference>
<dbReference type="Pfam" id="PF00076">
    <property type="entry name" value="RRM_1"/>
    <property type="match status" value="3"/>
</dbReference>
<evidence type="ECO:0000256" key="5">
    <source>
        <dbReference type="ARBA" id="ARBA00022884"/>
    </source>
</evidence>
<comment type="similarity">
    <text evidence="8">Belongs to the polyadenylate-binding RBP47 family.</text>
</comment>
<feature type="compositionally biased region" description="Polar residues" evidence="11">
    <location>
        <begin position="403"/>
        <end position="418"/>
    </location>
</feature>
<protein>
    <recommendedName>
        <fullName evidence="12">RRM domain-containing protein</fullName>
    </recommendedName>
</protein>
<accession>A0A0E0AKK5</accession>
<feature type="region of interest" description="Disordered" evidence="11">
    <location>
        <begin position="433"/>
        <end position="489"/>
    </location>
</feature>
<feature type="compositionally biased region" description="Polar residues" evidence="11">
    <location>
        <begin position="305"/>
        <end position="325"/>
    </location>
</feature>
<evidence type="ECO:0000256" key="9">
    <source>
        <dbReference type="ARBA" id="ARBA00063471"/>
    </source>
</evidence>
<feature type="compositionally biased region" description="Pro residues" evidence="11">
    <location>
        <begin position="16"/>
        <end position="41"/>
    </location>
</feature>
<evidence type="ECO:0000256" key="10">
    <source>
        <dbReference type="PROSITE-ProRule" id="PRU00176"/>
    </source>
</evidence>
<feature type="domain" description="RRM" evidence="12">
    <location>
        <begin position="332"/>
        <end position="404"/>
    </location>
</feature>
<dbReference type="CDD" id="cd12345">
    <property type="entry name" value="RRM2_SECp43_like"/>
    <property type="match status" value="1"/>
</dbReference>
<evidence type="ECO:0000313" key="14">
    <source>
        <dbReference type="Proteomes" id="UP000026961"/>
    </source>
</evidence>
<sequence>MQQPPPPTMNGGHHAAPPPPQVSGAPPPPHGHYQQQPPPQPYYQQQQPLPPHYYQAGPPHAPPPQQPPAMWGQPPPPPPQYAPPPPQQFQLPHQQYAPPPQHYAPPPPQQQYGAQMAGGPAPGGDEIRSLWIGDLQYWMDESYLSNAFAPMGQQVTSVKVIRNKQSGHSEGYGFIEFQSHAAAEYALVNFNGRMMLNVDQLFKLNWASSGAGERRAADDGPEHTIFVGDLASDVTDSMLEEAFKTSYPSVKGAKVVFDKVTGRSKGYGFVRFGDENEQTRAMTEMNGATLSTRQMRLGPAANKKNMGTQQTYSTNGYQSSQGNSLENDPNNTTIFVGGLDSNVNEDHLKQVFTPYGEIGYVKIPLGKRCGFVQFTSRSSAEEAIRVLNGSQIGGQQVRLSWGRTPQNKQAPQQDANQWNGNYYGYQQGYDSSYYGAPNAQDPSAQNYYGYSGYGNYEQQQEPPQQQQQPPQQPPQQPQDNNFSTSFITR</sequence>
<dbReference type="FunFam" id="3.30.70.330:FF:000103">
    <property type="entry name" value="Polyadenylate-binding protein RBP47B"/>
    <property type="match status" value="1"/>
</dbReference>
<comment type="subcellular location">
    <subcellularLocation>
        <location evidence="2">Cytoplasmic granule</location>
    </subcellularLocation>
    <subcellularLocation>
        <location evidence="1">Nucleus</location>
    </subcellularLocation>
</comment>
<dbReference type="Proteomes" id="UP000026961">
    <property type="component" value="Chromosome 7"/>
</dbReference>
<dbReference type="Gene3D" id="3.30.70.330">
    <property type="match status" value="3"/>
</dbReference>
<dbReference type="STRING" id="40148.A0A0E0AKK5"/>
<comment type="subunit">
    <text evidence="9">Interacts with the poly(A) tail of mRNA in nucleus.</text>
</comment>
<dbReference type="EnsemblPlants" id="OGLUM07G16000.1">
    <property type="protein sequence ID" value="OGLUM07G16000.1"/>
    <property type="gene ID" value="OGLUM07G16000"/>
</dbReference>
<keyword evidence="3" id="KW-0507">mRNA processing</keyword>
<dbReference type="AlphaFoldDB" id="A0A0E0AKK5"/>
<evidence type="ECO:0000256" key="8">
    <source>
        <dbReference type="ARBA" id="ARBA00061069"/>
    </source>
</evidence>
<organism evidence="13">
    <name type="scientific">Oryza glumipatula</name>
    <dbReference type="NCBI Taxonomy" id="40148"/>
    <lineage>
        <taxon>Eukaryota</taxon>
        <taxon>Viridiplantae</taxon>
        <taxon>Streptophyta</taxon>
        <taxon>Embryophyta</taxon>
        <taxon>Tracheophyta</taxon>
        <taxon>Spermatophyta</taxon>
        <taxon>Magnoliopsida</taxon>
        <taxon>Liliopsida</taxon>
        <taxon>Poales</taxon>
        <taxon>Poaceae</taxon>
        <taxon>BOP clade</taxon>
        <taxon>Oryzoideae</taxon>
        <taxon>Oryzeae</taxon>
        <taxon>Oryzinae</taxon>
        <taxon>Oryza</taxon>
    </lineage>
</organism>
<feature type="compositionally biased region" description="Low complexity" evidence="11">
    <location>
        <begin position="110"/>
        <end position="119"/>
    </location>
</feature>
<keyword evidence="6" id="KW-0539">Nucleus</keyword>
<keyword evidence="5 10" id="KW-0694">RNA-binding</keyword>
<dbReference type="InterPro" id="IPR035979">
    <property type="entry name" value="RBD_domain_sf"/>
</dbReference>
<dbReference type="FunFam" id="3.30.70.330:FF:000451">
    <property type="entry name" value="Polyadenylate-binding protein RBP45C"/>
    <property type="match status" value="1"/>
</dbReference>
<feature type="region of interest" description="Disordered" evidence="11">
    <location>
        <begin position="303"/>
        <end position="325"/>
    </location>
</feature>
<dbReference type="eggNOG" id="KOG0118">
    <property type="taxonomic scope" value="Eukaryota"/>
</dbReference>
<dbReference type="Gramene" id="OGLUM07G16000.1">
    <property type="protein sequence ID" value="OGLUM07G16000.1"/>
    <property type="gene ID" value="OGLUM07G16000"/>
</dbReference>
<dbReference type="FunFam" id="3.30.70.330:FF:000144">
    <property type="entry name" value="Polyadenylate-binding protein RBP47B"/>
    <property type="match status" value="1"/>
</dbReference>
<dbReference type="InterPro" id="IPR000504">
    <property type="entry name" value="RRM_dom"/>
</dbReference>
<evidence type="ECO:0000256" key="2">
    <source>
        <dbReference type="ARBA" id="ARBA00004463"/>
    </source>
</evidence>
<comment type="function">
    <text evidence="7">Heterogeneous nuclear ribonucleoprotein (hnRNP)-protein binding the poly(A) tail of mRNA and probably involved in some steps of pre-mRNA maturation.</text>
</comment>
<name>A0A0E0AKK5_9ORYZ</name>
<dbReference type="HOGENOM" id="CLU_016304_2_1_1"/>
<feature type="domain" description="RRM" evidence="12">
    <location>
        <begin position="223"/>
        <end position="302"/>
    </location>
</feature>
<feature type="domain" description="RRM" evidence="12">
    <location>
        <begin position="128"/>
        <end position="209"/>
    </location>
</feature>
<proteinExistence type="inferred from homology"/>
<evidence type="ECO:0000259" key="12">
    <source>
        <dbReference type="PROSITE" id="PS50102"/>
    </source>
</evidence>
<dbReference type="PANTHER" id="PTHR47640:SF14">
    <property type="entry name" value="OS07G0516900 PROTEIN"/>
    <property type="match status" value="1"/>
</dbReference>
<dbReference type="GO" id="GO:0005829">
    <property type="term" value="C:cytosol"/>
    <property type="evidence" value="ECO:0007669"/>
    <property type="project" value="TreeGrafter"/>
</dbReference>
<dbReference type="SUPFAM" id="SSF54928">
    <property type="entry name" value="RNA-binding domain, RBD"/>
    <property type="match status" value="3"/>
</dbReference>
<evidence type="ECO:0000256" key="3">
    <source>
        <dbReference type="ARBA" id="ARBA00022664"/>
    </source>
</evidence>
<evidence type="ECO:0000256" key="11">
    <source>
        <dbReference type="SAM" id="MobiDB-lite"/>
    </source>
</evidence>
<feature type="region of interest" description="Disordered" evidence="11">
    <location>
        <begin position="403"/>
        <end position="422"/>
    </location>
</feature>
<evidence type="ECO:0000256" key="7">
    <source>
        <dbReference type="ARBA" id="ARBA00057395"/>
    </source>
</evidence>
<feature type="compositionally biased region" description="Low complexity" evidence="11">
    <location>
        <begin position="42"/>
        <end position="58"/>
    </location>
</feature>
<feature type="region of interest" description="Disordered" evidence="11">
    <location>
        <begin position="1"/>
        <end position="121"/>
    </location>
</feature>
<evidence type="ECO:0000313" key="13">
    <source>
        <dbReference type="EnsemblPlants" id="OGLUM07G16000.1"/>
    </source>
</evidence>
<dbReference type="InterPro" id="IPR050825">
    <property type="entry name" value="RBM42_RBP45_47-like"/>
</dbReference>
<dbReference type="CDD" id="cd12344">
    <property type="entry name" value="RRM1_SECp43_like"/>
    <property type="match status" value="1"/>
</dbReference>
<dbReference type="GO" id="GO:0003729">
    <property type="term" value="F:mRNA binding"/>
    <property type="evidence" value="ECO:0007669"/>
    <property type="project" value="InterPro"/>
</dbReference>
<dbReference type="InterPro" id="IPR012677">
    <property type="entry name" value="Nucleotide-bd_a/b_plait_sf"/>
</dbReference>
<feature type="compositionally biased region" description="Pro residues" evidence="11">
    <location>
        <begin position="59"/>
        <end position="87"/>
    </location>
</feature>
<keyword evidence="4" id="KW-0677">Repeat</keyword>
<dbReference type="PROSITE" id="PS50102">
    <property type="entry name" value="RRM"/>
    <property type="match status" value="3"/>
</dbReference>
<dbReference type="GO" id="GO:0006397">
    <property type="term" value="P:mRNA processing"/>
    <property type="evidence" value="ECO:0007669"/>
    <property type="project" value="UniProtKB-KW"/>
</dbReference>
<evidence type="ECO:0000256" key="1">
    <source>
        <dbReference type="ARBA" id="ARBA00004123"/>
    </source>
</evidence>
<dbReference type="PANTHER" id="PTHR47640">
    <property type="entry name" value="TRNA SELENOCYSTEINE 1-ASSOCIATED PROTEIN 1-RELATED-RELATED"/>
    <property type="match status" value="1"/>
</dbReference>